<evidence type="ECO:0000313" key="7">
    <source>
        <dbReference type="Proteomes" id="UP000195521"/>
    </source>
</evidence>
<sequence>MKIHKCFMCNYLLKIIKRKRKKKKTKLSLTNCLQNGDDKKVLHKKSNSNVINSDEKFFIDTALTENVKQCLGKVQFSKDFGASDDTMAIENNEDAYHETSCHSNCDISIDFNCNTICYQNKECNSSGIIRPQVEEDVNHCIYRNPNLGNYLIDNENKCKEVEAEYSCMLLRLHEQNTKSASSYRTLIRRKNINSNYSLDRYYLTFIAHYRIERIKKDFVRVICFVHSYMSVKKYKRAINLICHIRNLNAGGIEKGVMRYNHGSGCLFSPDGAKEEYKNDYFLLEKTSRLTLMWRELYILFWKEINKRNRGTCVYNNPILEIRKKRSRYLYNKLVKHSVRIMHMLEVKKIKKNRFNNHSNMICMDHSEITKIMKRKILRNKYFKNIIWICKKYIKLVQNIHFYNMNKLRKPVMRIIKAKKSYHSRTQITSSGRITERMSHKSATITIDHINNTVVNLKKGTTFLKNRFTRHPDQYKTDQHSLKKKCEGSHLYEKLKVHPSSNSSIKGERGRNYMILSNEKMKEGPLLSSINSKRMNSSRNQDGNNMQQFFLNAPNGSNLREQTERQKKEKIHCITGMDNYLYKKRLSSGKRGIKYMNEIVICNGRILLKKLNIRKNDLFWRVKKKRNQKECKGKIIKKFNIRRNKEHCERIRKKIQEYIESNVKKNQVEHFDGMQNVKRNIEPDIIVNAQNTNVECTNNDKTLETNFMHLEGRKNKKGNHKMHDSVENSLYLKCDDSGLNEGNYEFLDDSKNKKMDNYFDKEKYADETFDKTGLNKYDVNLCKHNREHKFVECLQSCDYIKNNFKMVKLLKDNCSNFVYKCFDIYNRRDVAIKCVNKEKQLSIMSYNTYVNIYKIVQKINNDNVVKIYNVLESMSHFFIVMELCEGTDLVEYVSKEEISFEKAKDIISQLLRGINALHANSIIHRDIKLDNLMFKDKKFEKLVIIDFDMSVYMNGDHCAPYLEDNCLYARDIRLTVDENDFDINEAKVNIAKVDMTKVDMEKVDMAKMDVAQVDMTKSDVGKGDLVNPCFDQNNVHVHYMQVNKSILNQSYNCEYDINDYDVKKSAFVLYRSQFPTNNFDSNNTHVNKIKGNNEERKHCVIHTPYSDSYINIHKNNKKTTSLNFSYINKIENGFLYACTGNTEKTFINEGEKVIYNDLIIGTKEYISPYCLKGIYSIKTDIYSIGVTIFLILFKNFPYLFEEKGINKWQNEVINKNKEIVIPFSFLFHNITCSYFIRLMDVHLMNNNIYFCKNSSLLDNNLKEIEKIKNIKIDFNQVKINAKNIYLIDILKRSLSLDLEDQYSSVSEILENKIFT</sequence>
<dbReference type="SMART" id="SM00220">
    <property type="entry name" value="S_TKc"/>
    <property type="match status" value="1"/>
</dbReference>
<feature type="domain" description="Protein kinase" evidence="5">
    <location>
        <begin position="803"/>
        <end position="1313"/>
    </location>
</feature>
<dbReference type="InterPro" id="IPR045269">
    <property type="entry name" value="Atg1-like"/>
</dbReference>
<dbReference type="PANTHER" id="PTHR24348:SF22">
    <property type="entry name" value="NON-SPECIFIC SERINE_THREONINE PROTEIN KINASE"/>
    <property type="match status" value="1"/>
</dbReference>
<keyword evidence="4" id="KW-0067">ATP-binding</keyword>
<keyword evidence="2" id="KW-0547">Nucleotide-binding</keyword>
<dbReference type="InterPro" id="IPR000719">
    <property type="entry name" value="Prot_kinase_dom"/>
</dbReference>
<proteinExistence type="predicted"/>
<evidence type="ECO:0000256" key="2">
    <source>
        <dbReference type="ARBA" id="ARBA00022741"/>
    </source>
</evidence>
<evidence type="ECO:0000256" key="1">
    <source>
        <dbReference type="ARBA" id="ARBA00022679"/>
    </source>
</evidence>
<dbReference type="RefSeq" id="XP_028541473.1">
    <property type="nucleotide sequence ID" value="XM_028685672.1"/>
</dbReference>
<organism evidence="6 7">
    <name type="scientific">Plasmodium gonderi</name>
    <dbReference type="NCBI Taxonomy" id="77519"/>
    <lineage>
        <taxon>Eukaryota</taxon>
        <taxon>Sar</taxon>
        <taxon>Alveolata</taxon>
        <taxon>Apicomplexa</taxon>
        <taxon>Aconoidasida</taxon>
        <taxon>Haemosporida</taxon>
        <taxon>Plasmodiidae</taxon>
        <taxon>Plasmodium</taxon>
        <taxon>Plasmodium (Plasmodium)</taxon>
    </lineage>
</organism>
<evidence type="ECO:0000259" key="5">
    <source>
        <dbReference type="PROSITE" id="PS50011"/>
    </source>
</evidence>
<dbReference type="GO" id="GO:0000407">
    <property type="term" value="C:phagophore assembly site"/>
    <property type="evidence" value="ECO:0007669"/>
    <property type="project" value="TreeGrafter"/>
</dbReference>
<dbReference type="EMBL" id="BDQF01000001">
    <property type="protein sequence ID" value="GAW78884.1"/>
    <property type="molecule type" value="Genomic_DNA"/>
</dbReference>
<dbReference type="GO" id="GO:0010506">
    <property type="term" value="P:regulation of autophagy"/>
    <property type="evidence" value="ECO:0007669"/>
    <property type="project" value="InterPro"/>
</dbReference>
<dbReference type="Gene3D" id="1.10.510.10">
    <property type="entry name" value="Transferase(Phosphotransferase) domain 1"/>
    <property type="match status" value="2"/>
</dbReference>
<accession>A0A1Y1JFL9</accession>
<dbReference type="PANTHER" id="PTHR24348">
    <property type="entry name" value="SERINE/THREONINE-PROTEIN KINASE UNC-51-RELATED"/>
    <property type="match status" value="1"/>
</dbReference>
<dbReference type="GO" id="GO:0004674">
    <property type="term" value="F:protein serine/threonine kinase activity"/>
    <property type="evidence" value="ECO:0007669"/>
    <property type="project" value="InterPro"/>
</dbReference>
<reference evidence="7" key="1">
    <citation type="submission" date="2017-04" db="EMBL/GenBank/DDBJ databases">
        <title>Plasmodium gonderi genome.</title>
        <authorList>
            <person name="Arisue N."/>
            <person name="Honma H."/>
            <person name="Kawai S."/>
            <person name="Tougan T."/>
            <person name="Tanabe K."/>
            <person name="Horii T."/>
        </authorList>
    </citation>
    <scope>NUCLEOTIDE SEQUENCE [LARGE SCALE GENOMIC DNA]</scope>
    <source>
        <strain evidence="7">ATCC 30045</strain>
    </source>
</reference>
<dbReference type="GO" id="GO:0005776">
    <property type="term" value="C:autophagosome"/>
    <property type="evidence" value="ECO:0007669"/>
    <property type="project" value="TreeGrafter"/>
</dbReference>
<dbReference type="GO" id="GO:0005829">
    <property type="term" value="C:cytosol"/>
    <property type="evidence" value="ECO:0007669"/>
    <property type="project" value="TreeGrafter"/>
</dbReference>
<dbReference type="GO" id="GO:0016020">
    <property type="term" value="C:membrane"/>
    <property type="evidence" value="ECO:0007669"/>
    <property type="project" value="TreeGrafter"/>
</dbReference>
<dbReference type="GeneID" id="39745578"/>
<dbReference type="InterPro" id="IPR008271">
    <property type="entry name" value="Ser/Thr_kinase_AS"/>
</dbReference>
<evidence type="ECO:0000256" key="3">
    <source>
        <dbReference type="ARBA" id="ARBA00022777"/>
    </source>
</evidence>
<evidence type="ECO:0000313" key="6">
    <source>
        <dbReference type="EMBL" id="GAW78884.1"/>
    </source>
</evidence>
<dbReference type="GO" id="GO:0005524">
    <property type="term" value="F:ATP binding"/>
    <property type="evidence" value="ECO:0007669"/>
    <property type="project" value="UniProtKB-KW"/>
</dbReference>
<evidence type="ECO:0000256" key="4">
    <source>
        <dbReference type="ARBA" id="ARBA00022840"/>
    </source>
</evidence>
<protein>
    <submittedName>
        <fullName evidence="6">Calcium-dependent protein kinase 3</fullName>
    </submittedName>
</protein>
<dbReference type="InterPro" id="IPR011009">
    <property type="entry name" value="Kinase-like_dom_sf"/>
</dbReference>
<dbReference type="CDD" id="cd00180">
    <property type="entry name" value="PKc"/>
    <property type="match status" value="1"/>
</dbReference>
<name>A0A1Y1JFL9_PLAGO</name>
<keyword evidence="1" id="KW-0808">Transferase</keyword>
<comment type="caution">
    <text evidence="6">The sequence shown here is derived from an EMBL/GenBank/DDBJ whole genome shotgun (WGS) entry which is preliminary data.</text>
</comment>
<dbReference type="SUPFAM" id="SSF56112">
    <property type="entry name" value="Protein kinase-like (PK-like)"/>
    <property type="match status" value="1"/>
</dbReference>
<dbReference type="PROSITE" id="PS00108">
    <property type="entry name" value="PROTEIN_KINASE_ST"/>
    <property type="match status" value="1"/>
</dbReference>
<dbReference type="Pfam" id="PF00069">
    <property type="entry name" value="Pkinase"/>
    <property type="match status" value="1"/>
</dbReference>
<dbReference type="GO" id="GO:0000045">
    <property type="term" value="P:autophagosome assembly"/>
    <property type="evidence" value="ECO:0007669"/>
    <property type="project" value="TreeGrafter"/>
</dbReference>
<gene>
    <name evidence="6" type="ORF">PGO_010280</name>
</gene>
<dbReference type="OMA" id="NTINFLY"/>
<dbReference type="OrthoDB" id="426518at2759"/>
<keyword evidence="3 6" id="KW-0418">Kinase</keyword>
<dbReference type="Proteomes" id="UP000195521">
    <property type="component" value="Unassembled WGS sequence"/>
</dbReference>
<dbReference type="PROSITE" id="PS50011">
    <property type="entry name" value="PROTEIN_KINASE_DOM"/>
    <property type="match status" value="1"/>
</dbReference>
<keyword evidence="7" id="KW-1185">Reference proteome</keyword>